<evidence type="ECO:0000256" key="1">
    <source>
        <dbReference type="ARBA" id="ARBA00022801"/>
    </source>
</evidence>
<dbReference type="SUPFAM" id="SSF53474">
    <property type="entry name" value="alpha/beta-Hydrolases"/>
    <property type="match status" value="1"/>
</dbReference>
<comment type="caution">
    <text evidence="3">The sequence shown here is derived from an EMBL/GenBank/DDBJ whole genome shotgun (WGS) entry which is preliminary data.</text>
</comment>
<protein>
    <submittedName>
        <fullName evidence="3">Alpha/beta fold hydrolase</fullName>
    </submittedName>
</protein>
<evidence type="ECO:0000259" key="2">
    <source>
        <dbReference type="Pfam" id="PF00561"/>
    </source>
</evidence>
<dbReference type="AlphaFoldDB" id="A0ABD5Y5T6"/>
<organism evidence="3 4">
    <name type="scientific">Halosimplex aquaticum</name>
    <dbReference type="NCBI Taxonomy" id="3026162"/>
    <lineage>
        <taxon>Archaea</taxon>
        <taxon>Methanobacteriati</taxon>
        <taxon>Methanobacteriota</taxon>
        <taxon>Stenosarchaea group</taxon>
        <taxon>Halobacteria</taxon>
        <taxon>Halobacteriales</taxon>
        <taxon>Haloarculaceae</taxon>
        <taxon>Halosimplex</taxon>
    </lineage>
</organism>
<dbReference type="InterPro" id="IPR029058">
    <property type="entry name" value="AB_hydrolase_fold"/>
</dbReference>
<reference evidence="3 4" key="1">
    <citation type="journal article" date="2019" name="Int. J. Syst. Evol. Microbiol.">
        <title>The Global Catalogue of Microorganisms (GCM) 10K type strain sequencing project: providing services to taxonomists for standard genome sequencing and annotation.</title>
        <authorList>
            <consortium name="The Broad Institute Genomics Platform"/>
            <consortium name="The Broad Institute Genome Sequencing Center for Infectious Disease"/>
            <person name="Wu L."/>
            <person name="Ma J."/>
        </authorList>
    </citation>
    <scope>NUCLEOTIDE SEQUENCE [LARGE SCALE GENOMIC DNA]</scope>
    <source>
        <strain evidence="3 4">XZYJT29</strain>
    </source>
</reference>
<keyword evidence="1 3" id="KW-0378">Hydrolase</keyword>
<feature type="domain" description="AB hydrolase-1" evidence="2">
    <location>
        <begin position="37"/>
        <end position="282"/>
    </location>
</feature>
<name>A0ABD5Y5T6_9EURY</name>
<dbReference type="GO" id="GO:0016787">
    <property type="term" value="F:hydrolase activity"/>
    <property type="evidence" value="ECO:0007669"/>
    <property type="project" value="UniProtKB-KW"/>
</dbReference>
<dbReference type="PRINTS" id="PR00412">
    <property type="entry name" value="EPOXHYDRLASE"/>
</dbReference>
<dbReference type="InterPro" id="IPR000639">
    <property type="entry name" value="Epox_hydrolase-like"/>
</dbReference>
<proteinExistence type="predicted"/>
<gene>
    <name evidence="3" type="ORF">ACFQMA_12880</name>
</gene>
<evidence type="ECO:0000313" key="3">
    <source>
        <dbReference type="EMBL" id="MFC7140710.1"/>
    </source>
</evidence>
<dbReference type="GeneID" id="78821016"/>
<dbReference type="PANTHER" id="PTHR43329">
    <property type="entry name" value="EPOXIDE HYDROLASE"/>
    <property type="match status" value="1"/>
</dbReference>
<dbReference type="Pfam" id="PF00561">
    <property type="entry name" value="Abhydrolase_1"/>
    <property type="match status" value="1"/>
</dbReference>
<evidence type="ECO:0000313" key="4">
    <source>
        <dbReference type="Proteomes" id="UP001596432"/>
    </source>
</evidence>
<dbReference type="PRINTS" id="PR00111">
    <property type="entry name" value="ABHYDROLASE"/>
</dbReference>
<sequence length="301" mass="33898">MTATDATLLDRPSAESVRRTVNGVDLHVVTAGDPDDPLVVLLHGFPDFWYGWRHQIPALVDAGFRVVVPDQRGYNLSEKPRGLDAYRMRELSRDIVELVAAEDRDSAHVIGHDWGAAVAWDLALRHPETVDHLGIINVPHPTVMRRALRSSPRQLLRSWYMFAFQLPRVPELFLGRDDARGVLDVLEESANPGAFSEADLAHYRDAWRRQGAIRGAVNWYRALVRRPDEPPRETVEAPTLVVWGDEDVALLPKLAAESVGYCTDGRLERIPWASHWVHDEEPERVNEALVGHLKAESETGD</sequence>
<dbReference type="EMBL" id="JBHTAS010000001">
    <property type="protein sequence ID" value="MFC7140710.1"/>
    <property type="molecule type" value="Genomic_DNA"/>
</dbReference>
<dbReference type="RefSeq" id="WP_274321803.1">
    <property type="nucleotide sequence ID" value="NZ_CP118158.1"/>
</dbReference>
<dbReference type="InterPro" id="IPR000073">
    <property type="entry name" value="AB_hydrolase_1"/>
</dbReference>
<keyword evidence="4" id="KW-1185">Reference proteome</keyword>
<dbReference type="Gene3D" id="3.40.50.1820">
    <property type="entry name" value="alpha/beta hydrolase"/>
    <property type="match status" value="1"/>
</dbReference>
<accession>A0ABD5Y5T6</accession>
<dbReference type="Proteomes" id="UP001596432">
    <property type="component" value="Unassembled WGS sequence"/>
</dbReference>